<name>A0A6A6NZB5_9PEZI</name>
<organism evidence="2 3">
    <name type="scientific">Lineolata rhizophorae</name>
    <dbReference type="NCBI Taxonomy" id="578093"/>
    <lineage>
        <taxon>Eukaryota</taxon>
        <taxon>Fungi</taxon>
        <taxon>Dikarya</taxon>
        <taxon>Ascomycota</taxon>
        <taxon>Pezizomycotina</taxon>
        <taxon>Dothideomycetes</taxon>
        <taxon>Dothideomycetes incertae sedis</taxon>
        <taxon>Lineolatales</taxon>
        <taxon>Lineolataceae</taxon>
        <taxon>Lineolata</taxon>
    </lineage>
</organism>
<proteinExistence type="predicted"/>
<reference evidence="2" key="1">
    <citation type="journal article" date="2020" name="Stud. Mycol.">
        <title>101 Dothideomycetes genomes: a test case for predicting lifestyles and emergence of pathogens.</title>
        <authorList>
            <person name="Haridas S."/>
            <person name="Albert R."/>
            <person name="Binder M."/>
            <person name="Bloem J."/>
            <person name="Labutti K."/>
            <person name="Salamov A."/>
            <person name="Andreopoulos B."/>
            <person name="Baker S."/>
            <person name="Barry K."/>
            <person name="Bills G."/>
            <person name="Bluhm B."/>
            <person name="Cannon C."/>
            <person name="Castanera R."/>
            <person name="Culley D."/>
            <person name="Daum C."/>
            <person name="Ezra D."/>
            <person name="Gonzalez J."/>
            <person name="Henrissat B."/>
            <person name="Kuo A."/>
            <person name="Liang C."/>
            <person name="Lipzen A."/>
            <person name="Lutzoni F."/>
            <person name="Magnuson J."/>
            <person name="Mondo S."/>
            <person name="Nolan M."/>
            <person name="Ohm R."/>
            <person name="Pangilinan J."/>
            <person name="Park H.-J."/>
            <person name="Ramirez L."/>
            <person name="Alfaro M."/>
            <person name="Sun H."/>
            <person name="Tritt A."/>
            <person name="Yoshinaga Y."/>
            <person name="Zwiers L.-H."/>
            <person name="Turgeon B."/>
            <person name="Goodwin S."/>
            <person name="Spatafora J."/>
            <person name="Crous P."/>
            <person name="Grigoriev I."/>
        </authorList>
    </citation>
    <scope>NUCLEOTIDE SEQUENCE</scope>
    <source>
        <strain evidence="2">ATCC 16933</strain>
    </source>
</reference>
<evidence type="ECO:0000313" key="3">
    <source>
        <dbReference type="Proteomes" id="UP000799766"/>
    </source>
</evidence>
<protein>
    <submittedName>
        <fullName evidence="2">Uncharacterized protein</fullName>
    </submittedName>
</protein>
<evidence type="ECO:0000313" key="2">
    <source>
        <dbReference type="EMBL" id="KAF2457019.1"/>
    </source>
</evidence>
<feature type="non-terminal residue" evidence="2">
    <location>
        <position position="1"/>
    </location>
</feature>
<dbReference type="Proteomes" id="UP000799766">
    <property type="component" value="Unassembled WGS sequence"/>
</dbReference>
<gene>
    <name evidence="2" type="ORF">BDY21DRAFT_391947</name>
</gene>
<feature type="region of interest" description="Disordered" evidence="1">
    <location>
        <begin position="125"/>
        <end position="152"/>
    </location>
</feature>
<dbReference type="EMBL" id="MU001681">
    <property type="protein sequence ID" value="KAF2457019.1"/>
    <property type="molecule type" value="Genomic_DNA"/>
</dbReference>
<sequence length="281" mass="30545">LVSRAAVRPCGRAAVQLSSDARSEWRTRDEASESIRFRGLPYRGAARAREPWAAAAAASFFLFLPVARSTRPPFHLLRRGLNVPRPPDRRATSPLHSPLSSEEQSVCVVFCISISTRRGLCPRPVSRRTLSPARRTSSGAPQSPFIYRRGRGHPPVFAEKGAPALSLAPGAFLSRPSGWPLAPGGEITRARASGDAHHRAAATARSLAQPVRRTQVHRCTAAPLLTFSRPRAHTQTFTCSLPPSSPFFLPPRACNPPRALLSSGCGRDSRRRLRPAGQQHA</sequence>
<feature type="region of interest" description="Disordered" evidence="1">
    <location>
        <begin position="260"/>
        <end position="281"/>
    </location>
</feature>
<accession>A0A6A6NZB5</accession>
<dbReference type="AlphaFoldDB" id="A0A6A6NZB5"/>
<keyword evidence="3" id="KW-1185">Reference proteome</keyword>
<evidence type="ECO:0000256" key="1">
    <source>
        <dbReference type="SAM" id="MobiDB-lite"/>
    </source>
</evidence>